<evidence type="ECO:0000313" key="2">
    <source>
        <dbReference type="EMBL" id="SMX31310.1"/>
    </source>
</evidence>
<reference evidence="3" key="1">
    <citation type="submission" date="2017-05" db="EMBL/GenBank/DDBJ databases">
        <authorList>
            <person name="Rodrigo-Torres L."/>
            <person name="Arahal R. D."/>
            <person name="Lucena T."/>
        </authorList>
    </citation>
    <scope>NUCLEOTIDE SEQUENCE [LARGE SCALE GENOMIC DNA]</scope>
    <source>
        <strain evidence="3">CECT 8621</strain>
    </source>
</reference>
<organism evidence="2 3">
    <name type="scientific">Actibacterium lipolyticum</name>
    <dbReference type="NCBI Taxonomy" id="1524263"/>
    <lineage>
        <taxon>Bacteria</taxon>
        <taxon>Pseudomonadati</taxon>
        <taxon>Pseudomonadota</taxon>
        <taxon>Alphaproteobacteria</taxon>
        <taxon>Rhodobacterales</taxon>
        <taxon>Roseobacteraceae</taxon>
        <taxon>Actibacterium</taxon>
    </lineage>
</organism>
<feature type="region of interest" description="Disordered" evidence="1">
    <location>
        <begin position="264"/>
        <end position="289"/>
    </location>
</feature>
<gene>
    <name evidence="2" type="ORF">COL8621_00383</name>
</gene>
<evidence type="ECO:0000256" key="1">
    <source>
        <dbReference type="SAM" id="MobiDB-lite"/>
    </source>
</evidence>
<sequence>MDRFQSLKTWKVWCVTTVVTCLGTVLVGDANVSPQAYFVDTSILAAPNADEVIIDVPSAFHWSRYQQGKLGEFTYTIYPDGSAKVMSGTDRLIEEARIECVAALMCSVEMADSTNFTVPVERGLRPALPDAFDERSAATYVAQWILMGTAPEIVAVPPEAAPEQPENEPLETGISNGDGNIVQPAIEPPIELTQASNNTVDNTNDPDAVGEDEGNSASLDGTLNDAPQEPVKDVAVAQSDEGDDRPSEIECDEVDPFFPELCTGPRPLRPEVSDPSTPPAVVPRREPTGAMPQSTAAIVEEPEAAPASADEGWSLSDLNCSVTASASLAGLDGGNAKPRVSLGCGTRITDRLSFRGALIGYAIPSHQEDFDPDFTYAFNYKVNDRINLSYSNYSASFSDSDGALAGLLDGNLRASYKLPDIPLPNDRSLPCTASIGLPDVASSSLNLSCGYSITPDLRVGGTAYLYLLGEQDEFSPDYSYTASYRINDDWRLSYNNYSNNRFPWNRGASPGPGLLGGSISLTHQIEF</sequence>
<feature type="compositionally biased region" description="Polar residues" evidence="1">
    <location>
        <begin position="193"/>
        <end position="205"/>
    </location>
</feature>
<feature type="region of interest" description="Disordered" evidence="1">
    <location>
        <begin position="160"/>
        <end position="230"/>
    </location>
</feature>
<proteinExistence type="predicted"/>
<name>A0A238JKX3_9RHOB</name>
<dbReference type="Proteomes" id="UP000202922">
    <property type="component" value="Unassembled WGS sequence"/>
</dbReference>
<evidence type="ECO:0000313" key="3">
    <source>
        <dbReference type="Proteomes" id="UP000202922"/>
    </source>
</evidence>
<dbReference type="EMBL" id="FXYE01000001">
    <property type="protein sequence ID" value="SMX31310.1"/>
    <property type="molecule type" value="Genomic_DNA"/>
</dbReference>
<accession>A0A238JKX3</accession>
<dbReference type="AlphaFoldDB" id="A0A238JKX3"/>
<protein>
    <submittedName>
        <fullName evidence="2">Uncharacterized protein</fullName>
    </submittedName>
</protein>
<keyword evidence="3" id="KW-1185">Reference proteome</keyword>